<organism evidence="2">
    <name type="scientific">Arthroderma gypseum (strain ATCC MYA-4604 / CBS 118893)</name>
    <name type="common">Microsporum gypseum</name>
    <dbReference type="NCBI Taxonomy" id="535722"/>
    <lineage>
        <taxon>Eukaryota</taxon>
        <taxon>Fungi</taxon>
        <taxon>Dikarya</taxon>
        <taxon>Ascomycota</taxon>
        <taxon>Pezizomycotina</taxon>
        <taxon>Eurotiomycetes</taxon>
        <taxon>Eurotiomycetidae</taxon>
        <taxon>Onygenales</taxon>
        <taxon>Arthrodermataceae</taxon>
        <taxon>Nannizzia</taxon>
    </lineage>
</organism>
<dbReference type="EMBL" id="DS989823">
    <property type="protein sequence ID" value="EFQ99291.1"/>
    <property type="molecule type" value="Genomic_DNA"/>
</dbReference>
<dbReference type="HOGENOM" id="CLU_500677_0_0_1"/>
<dbReference type="RefSeq" id="XP_003174774.1">
    <property type="nucleotide sequence ID" value="XM_003174726.1"/>
</dbReference>
<reference evidence="2" key="1">
    <citation type="journal article" date="2012" name="MBio">
        <title>Comparative genome analysis of Trichophyton rubrum and related dermatophytes reveals candidate genes involved in infection.</title>
        <authorList>
            <person name="Martinez D.A."/>
            <person name="Oliver B.G."/>
            <person name="Graeser Y."/>
            <person name="Goldberg J.M."/>
            <person name="Li W."/>
            <person name="Martinez-Rossi N.M."/>
            <person name="Monod M."/>
            <person name="Shelest E."/>
            <person name="Barton R.C."/>
            <person name="Birch E."/>
            <person name="Brakhage A.A."/>
            <person name="Chen Z."/>
            <person name="Gurr S.J."/>
            <person name="Heiman D."/>
            <person name="Heitman J."/>
            <person name="Kosti I."/>
            <person name="Rossi A."/>
            <person name="Saif S."/>
            <person name="Samalova M."/>
            <person name="Saunders C.W."/>
            <person name="Shea T."/>
            <person name="Summerbell R.C."/>
            <person name="Xu J."/>
            <person name="Young S."/>
            <person name="Zeng Q."/>
            <person name="Birren B.W."/>
            <person name="Cuomo C.A."/>
            <person name="White T.C."/>
        </authorList>
    </citation>
    <scope>NUCLEOTIDE SEQUENCE [LARGE SCALE GENOMIC DNA]</scope>
    <source>
        <strain evidence="2">ATCC MYA-4604 / CBS 118893</strain>
    </source>
</reference>
<proteinExistence type="predicted"/>
<gene>
    <name evidence="1" type="ORF">MGYG_02302</name>
</gene>
<evidence type="ECO:0000313" key="1">
    <source>
        <dbReference type="EMBL" id="EFQ99291.1"/>
    </source>
</evidence>
<dbReference type="InParanoid" id="E4UQW5"/>
<keyword evidence="2" id="KW-1185">Reference proteome</keyword>
<protein>
    <submittedName>
        <fullName evidence="1">Uncharacterized protein</fullName>
    </submittedName>
</protein>
<dbReference type="OMA" id="PYWTKKS"/>
<dbReference type="VEuPathDB" id="FungiDB:MGYG_02302"/>
<evidence type="ECO:0000313" key="2">
    <source>
        <dbReference type="Proteomes" id="UP000002669"/>
    </source>
</evidence>
<dbReference type="GeneID" id="10030075"/>
<name>E4UQW5_ARTGP</name>
<dbReference type="Proteomes" id="UP000002669">
    <property type="component" value="Unassembled WGS sequence"/>
</dbReference>
<accession>E4UQW5</accession>
<dbReference type="eggNOG" id="ENOG502SPCI">
    <property type="taxonomic scope" value="Eukaryota"/>
</dbReference>
<dbReference type="AlphaFoldDB" id="E4UQW5"/>
<dbReference type="OrthoDB" id="5343429at2759"/>
<sequence length="635" mass="72294">MFKKVLGYILDFGDKWIFTSLIQKQDKFLAEATSESIYRDLDKILPTRDSIDEKERLSAIFEQDCVKSPSGEKYWNVESLKRFIQRTYSEAVISGAGVQLLWRSFHFFAYCPFPQDPQDGRVNFNAFLRATNMIVFQADKHFGDFNRSCAGWGHEPEFHEKASFRRILRSIGVPVKAISQPEKHQAEKHQAVVTSTPTESTSILWDIVDSLAIGIPGFCDLTIPQEEIEEAAPRIREEFATFMRRKVNREEMSILISLILRVRLVKEKWLYFAMGEIAETNPEGETLTLSLVNSLIDGEEFPLDQYTRVADILPYLDIKFYQLWAVLFQPSGPSTEPKSPRSAPAYVCGAISLFLPQWGNTHRDLYDYSEESNVILFESSRIPPSVPHDTTMVRLVQALFGHPDPQVVLFGSEAKGKTPKTVIGAYIPCPICSAYDEDTHRFKMSLVLFQLQPVFRTIRLGKPVISITPSNKPREKTSLVEMVEREGSPNIPYCIGAGTSNDGASIRVNPEKGTATLVSGGRQWNGDFGNGKAEDDQLDSWEVTVHDPWMEMYTANERERHCSDKLTMVTGKELEKLRKTIVEEVKYKDEKLRCAVLHSAYRQDYKLLPDANNNLHTTFWVLPDDEDDKDDEGAE</sequence>